<comment type="caution">
    <text evidence="1">The sequence shown here is derived from an EMBL/GenBank/DDBJ whole genome shotgun (WGS) entry which is preliminary data.</text>
</comment>
<sequence length="93" mass="10914">MIIIIIIRTTNKLLLATITILNPYNFKININLIKVINNYKRYNYFYKSLKRLILYKGDFTTLSNLFKIAIAIYNLNILSEAKAISKAKEKQLK</sequence>
<accession>A0A4R8PTF5</accession>
<organism evidence="1 2">
    <name type="scientific">Colletotrichum spinosum</name>
    <dbReference type="NCBI Taxonomy" id="1347390"/>
    <lineage>
        <taxon>Eukaryota</taxon>
        <taxon>Fungi</taxon>
        <taxon>Dikarya</taxon>
        <taxon>Ascomycota</taxon>
        <taxon>Pezizomycotina</taxon>
        <taxon>Sordariomycetes</taxon>
        <taxon>Hypocreomycetidae</taxon>
        <taxon>Glomerellales</taxon>
        <taxon>Glomerellaceae</taxon>
        <taxon>Colletotrichum</taxon>
        <taxon>Colletotrichum orbiculare species complex</taxon>
    </lineage>
</organism>
<proteinExistence type="predicted"/>
<evidence type="ECO:0000313" key="1">
    <source>
        <dbReference type="EMBL" id="TDZ28648.1"/>
    </source>
</evidence>
<name>A0A4R8PTF5_9PEZI</name>
<dbReference type="Proteomes" id="UP000295083">
    <property type="component" value="Unassembled WGS sequence"/>
</dbReference>
<gene>
    <name evidence="1" type="ORF">C8035_v010355</name>
</gene>
<dbReference type="AlphaFoldDB" id="A0A4R8PTF5"/>
<evidence type="ECO:0000313" key="2">
    <source>
        <dbReference type="Proteomes" id="UP000295083"/>
    </source>
</evidence>
<protein>
    <submittedName>
        <fullName evidence="1">Uncharacterized protein</fullName>
    </submittedName>
</protein>
<dbReference type="EMBL" id="QAPG01000704">
    <property type="protein sequence ID" value="TDZ28648.1"/>
    <property type="molecule type" value="Genomic_DNA"/>
</dbReference>
<keyword evidence="2" id="KW-1185">Reference proteome</keyword>
<reference evidence="1 2" key="1">
    <citation type="submission" date="2018-11" db="EMBL/GenBank/DDBJ databases">
        <title>Genome sequence and assembly of Colletotrichum spinosum.</title>
        <authorList>
            <person name="Gan P."/>
            <person name="Shirasu K."/>
        </authorList>
    </citation>
    <scope>NUCLEOTIDE SEQUENCE [LARGE SCALE GENOMIC DNA]</scope>
    <source>
        <strain evidence="1 2">CBS 515.97</strain>
    </source>
</reference>